<keyword evidence="4" id="KW-0805">Transcription regulation</keyword>
<dbReference type="Pfam" id="PF07495">
    <property type="entry name" value="Y_Y_Y"/>
    <property type="match status" value="1"/>
</dbReference>
<evidence type="ECO:0000256" key="6">
    <source>
        <dbReference type="ARBA" id="ARBA00023163"/>
    </source>
</evidence>
<dbReference type="InterPro" id="IPR011110">
    <property type="entry name" value="Reg_prop"/>
</dbReference>
<accession>A0ABV4TC24</accession>
<dbReference type="InterPro" id="IPR036890">
    <property type="entry name" value="HATPase_C_sf"/>
</dbReference>
<keyword evidence="5" id="KW-0238">DNA-binding</keyword>
<feature type="transmembrane region" description="Helical" evidence="8">
    <location>
        <begin position="786"/>
        <end position="806"/>
    </location>
</feature>
<dbReference type="InterPro" id="IPR004358">
    <property type="entry name" value="Sig_transdc_His_kin-like_C"/>
</dbReference>
<dbReference type="Gene3D" id="2.60.40.10">
    <property type="entry name" value="Immunoglobulins"/>
    <property type="match status" value="1"/>
</dbReference>
<evidence type="ECO:0000256" key="8">
    <source>
        <dbReference type="SAM" id="Phobius"/>
    </source>
</evidence>
<dbReference type="Pfam" id="PF00072">
    <property type="entry name" value="Response_reg"/>
    <property type="match status" value="1"/>
</dbReference>
<proteinExistence type="predicted"/>
<dbReference type="InterPro" id="IPR011123">
    <property type="entry name" value="Y_Y_Y"/>
</dbReference>
<dbReference type="InterPro" id="IPR011006">
    <property type="entry name" value="CheY-like_superfamily"/>
</dbReference>
<dbReference type="InterPro" id="IPR003661">
    <property type="entry name" value="HisK_dim/P_dom"/>
</dbReference>
<dbReference type="Pfam" id="PF00512">
    <property type="entry name" value="HisKA"/>
    <property type="match status" value="1"/>
</dbReference>
<keyword evidence="9" id="KW-0732">Signal</keyword>
<dbReference type="PROSITE" id="PS01124">
    <property type="entry name" value="HTH_ARAC_FAMILY_2"/>
    <property type="match status" value="1"/>
</dbReference>
<dbReference type="PANTHER" id="PTHR43547:SF2">
    <property type="entry name" value="HYBRID SIGNAL TRANSDUCTION HISTIDINE KINASE C"/>
    <property type="match status" value="1"/>
</dbReference>
<dbReference type="SMART" id="SM00388">
    <property type="entry name" value="HisKA"/>
    <property type="match status" value="1"/>
</dbReference>
<dbReference type="Gene3D" id="2.130.10.10">
    <property type="entry name" value="YVTN repeat-like/Quinoprotein amine dehydrogenase"/>
    <property type="match status" value="2"/>
</dbReference>
<feature type="domain" description="Response regulatory" evidence="12">
    <location>
        <begin position="1080"/>
        <end position="1195"/>
    </location>
</feature>
<dbReference type="SUPFAM" id="SSF52172">
    <property type="entry name" value="CheY-like"/>
    <property type="match status" value="1"/>
</dbReference>
<evidence type="ECO:0000259" key="12">
    <source>
        <dbReference type="PROSITE" id="PS50110"/>
    </source>
</evidence>
<dbReference type="InterPro" id="IPR001789">
    <property type="entry name" value="Sig_transdc_resp-reg_receiver"/>
</dbReference>
<comment type="caution">
    <text evidence="13">The sequence shown here is derived from an EMBL/GenBank/DDBJ whole genome shotgun (WGS) entry which is preliminary data.</text>
</comment>
<protein>
    <recommendedName>
        <fullName evidence="2">histidine kinase</fullName>
        <ecNumber evidence="2">2.7.13.3</ecNumber>
    </recommendedName>
</protein>
<dbReference type="CDD" id="cd17574">
    <property type="entry name" value="REC_OmpR"/>
    <property type="match status" value="1"/>
</dbReference>
<dbReference type="PROSITE" id="PS00041">
    <property type="entry name" value="HTH_ARAC_FAMILY_1"/>
    <property type="match status" value="1"/>
</dbReference>
<name>A0ABV4TC24_9FLAO</name>
<dbReference type="InterPro" id="IPR005467">
    <property type="entry name" value="His_kinase_dom"/>
</dbReference>
<dbReference type="InterPro" id="IPR011047">
    <property type="entry name" value="Quinoprotein_ADH-like_sf"/>
</dbReference>
<keyword evidence="6" id="KW-0804">Transcription</keyword>
<keyword evidence="3 7" id="KW-0597">Phosphoprotein</keyword>
<dbReference type="Gene3D" id="3.40.50.2300">
    <property type="match status" value="1"/>
</dbReference>
<reference evidence="13 14" key="1">
    <citation type="submission" date="2024-04" db="EMBL/GenBank/DDBJ databases">
        <title>New Clade of Flavobacterium.</title>
        <authorList>
            <person name="Matos L."/>
            <person name="Proenca D.N."/>
            <person name="Fransisco R.M."/>
            <person name="Chung A.P."/>
            <person name="Maccario L."/>
            <person name="Sorensen S.J."/>
            <person name="Morais P.V."/>
        </authorList>
    </citation>
    <scope>NUCLEOTIDE SEQUENCE [LARGE SCALE GENOMIC DNA]</scope>
    <source>
        <strain evidence="13 14">FZUC8N2.13</strain>
    </source>
</reference>
<dbReference type="Gene3D" id="1.10.287.130">
    <property type="match status" value="1"/>
</dbReference>
<dbReference type="InterPro" id="IPR015943">
    <property type="entry name" value="WD40/YVTN_repeat-like_dom_sf"/>
</dbReference>
<evidence type="ECO:0000259" key="11">
    <source>
        <dbReference type="PROSITE" id="PS50109"/>
    </source>
</evidence>
<evidence type="ECO:0000256" key="5">
    <source>
        <dbReference type="ARBA" id="ARBA00023125"/>
    </source>
</evidence>
<dbReference type="Gene3D" id="1.10.10.60">
    <property type="entry name" value="Homeodomain-like"/>
    <property type="match status" value="1"/>
</dbReference>
<evidence type="ECO:0000256" key="9">
    <source>
        <dbReference type="SAM" id="SignalP"/>
    </source>
</evidence>
<dbReference type="RefSeq" id="WP_373405584.1">
    <property type="nucleotide sequence ID" value="NZ_JBCFQL010000003.1"/>
</dbReference>
<dbReference type="InterPro" id="IPR036097">
    <property type="entry name" value="HisK_dim/P_sf"/>
</dbReference>
<gene>
    <name evidence="13" type="ORF">AAGV28_04280</name>
</gene>
<evidence type="ECO:0000256" key="3">
    <source>
        <dbReference type="ARBA" id="ARBA00022553"/>
    </source>
</evidence>
<dbReference type="Gene3D" id="3.30.565.10">
    <property type="entry name" value="Histidine kinase-like ATPase, C-terminal domain"/>
    <property type="match status" value="1"/>
</dbReference>
<dbReference type="Pfam" id="PF12833">
    <property type="entry name" value="HTH_18"/>
    <property type="match status" value="1"/>
</dbReference>
<dbReference type="SUPFAM" id="SSF46689">
    <property type="entry name" value="Homeodomain-like"/>
    <property type="match status" value="1"/>
</dbReference>
<dbReference type="EC" id="2.7.13.3" evidence="2"/>
<keyword evidence="8" id="KW-0812">Transmembrane</keyword>
<dbReference type="PRINTS" id="PR00344">
    <property type="entry name" value="BCTRLSENSOR"/>
</dbReference>
<evidence type="ECO:0000259" key="10">
    <source>
        <dbReference type="PROSITE" id="PS01124"/>
    </source>
</evidence>
<dbReference type="InterPro" id="IPR003594">
    <property type="entry name" value="HATPase_dom"/>
</dbReference>
<dbReference type="SUPFAM" id="SSF47384">
    <property type="entry name" value="Homodimeric domain of signal transducing histidine kinase"/>
    <property type="match status" value="1"/>
</dbReference>
<feature type="modified residue" description="4-aspartylphosphate" evidence="7">
    <location>
        <position position="1128"/>
    </location>
</feature>
<dbReference type="PROSITE" id="PS50110">
    <property type="entry name" value="RESPONSE_REGULATORY"/>
    <property type="match status" value="1"/>
</dbReference>
<evidence type="ECO:0000313" key="13">
    <source>
        <dbReference type="EMBL" id="MFA9190579.1"/>
    </source>
</evidence>
<dbReference type="InterPro" id="IPR018060">
    <property type="entry name" value="HTH_AraC"/>
</dbReference>
<dbReference type="Proteomes" id="UP001574169">
    <property type="component" value="Unassembled WGS sequence"/>
</dbReference>
<evidence type="ECO:0000313" key="14">
    <source>
        <dbReference type="Proteomes" id="UP001574169"/>
    </source>
</evidence>
<dbReference type="SUPFAM" id="SSF50998">
    <property type="entry name" value="Quinoprotein alcohol dehydrogenase-like"/>
    <property type="match status" value="1"/>
</dbReference>
<feature type="signal peptide" evidence="9">
    <location>
        <begin position="1"/>
        <end position="23"/>
    </location>
</feature>
<evidence type="ECO:0000256" key="4">
    <source>
        <dbReference type="ARBA" id="ARBA00023015"/>
    </source>
</evidence>
<dbReference type="EMBL" id="JBCFQL010000003">
    <property type="protein sequence ID" value="MFA9190579.1"/>
    <property type="molecule type" value="Genomic_DNA"/>
</dbReference>
<organism evidence="13 14">
    <name type="scientific">Flavobacterium zubiriense</name>
    <dbReference type="NCBI Taxonomy" id="3138075"/>
    <lineage>
        <taxon>Bacteria</taxon>
        <taxon>Pseudomonadati</taxon>
        <taxon>Bacteroidota</taxon>
        <taxon>Flavobacteriia</taxon>
        <taxon>Flavobacteriales</taxon>
        <taxon>Flavobacteriaceae</taxon>
        <taxon>Flavobacterium</taxon>
    </lineage>
</organism>
<dbReference type="PROSITE" id="PS50109">
    <property type="entry name" value="HIS_KIN"/>
    <property type="match status" value="1"/>
</dbReference>
<evidence type="ECO:0000256" key="2">
    <source>
        <dbReference type="ARBA" id="ARBA00012438"/>
    </source>
</evidence>
<dbReference type="Pfam" id="PF07494">
    <property type="entry name" value="Reg_prop"/>
    <property type="match status" value="2"/>
</dbReference>
<feature type="domain" description="Histidine kinase" evidence="11">
    <location>
        <begin position="832"/>
        <end position="1049"/>
    </location>
</feature>
<dbReference type="Pfam" id="PF02518">
    <property type="entry name" value="HATPase_c"/>
    <property type="match status" value="1"/>
</dbReference>
<feature type="domain" description="HTH araC/xylS-type" evidence="10">
    <location>
        <begin position="1227"/>
        <end position="1326"/>
    </location>
</feature>
<dbReference type="CDD" id="cd00082">
    <property type="entry name" value="HisKA"/>
    <property type="match status" value="1"/>
</dbReference>
<dbReference type="PANTHER" id="PTHR43547">
    <property type="entry name" value="TWO-COMPONENT HISTIDINE KINASE"/>
    <property type="match status" value="1"/>
</dbReference>
<sequence length="1335" mass="151306">MNSNFFRNILLGLFLCFSIFLNAQQSFVFTAIDSKNGLSENRVRTILQLQDGRMVVTTEGVTNIYDGTSFKYLHLKGNNISPLTAYSGFHHGYVDKEYVWIKDKGKLMGIDIKQERFVSKPDSVLFKMGIWEPIADFFVDASQNYWVLTSSDKLLFRDAKNGKTAVFLKNVSTLNGTKDQLYDVAVVKQQLFLFYRNGLIVCYDLKTAKELYKTNSLSNQEQSKYNNTLMVVQTGNSLYQIRNGYKGIMLAYDSKKRTHTKILETDYWLNTISVDNKGNLWVSCAIGLWFIDKNLKEKRLIPSFKLVDETAVNTEASTLYNDLHGGLWIGTFNHGLLYYHPDRFKFKNVGKMFFGTQLKDIDVTCFEQTEQNTILVGTKNGLYSYLPETEKLSIFTGLPADVDCLSMTRDSQNRIWICTRSKGVYCVQNNQVKHINLLGGNCRSIVEKPDGQFLAATSKGLAVFNPENGVFQSLKLTLNGESLGSVSQLIPFDTQSFFARSNTGLFVYNYKKNTVSQPLKELLKNENQNYTAIFKDSRGIVWIGTQDGLSVWQPSNSELHTLFTDDGLVNNSIKGITEDKQGLIWITTAGGVSRIAVNTKEKKLRFSMANFNHLDGVIENEFTASAVFASDNGQLYMGGVNGFNSIDLQKPWSFKQLQKPLFTGLTLFGNKVKSGESYDGNIILKNAIATTKSIILNYNQNFISVNFSALNYVNPTQTYYRYRLEGVDDNWREIVAQNGTGSASYTNLAPGTYVLKVKAASNSREWSNEYAKISIVVNPPFWKTPIAYVLYLAIILLLLYFALSYYKKWTNQQLMRKNEEKLNELKFNFFTNVSHEFRTPLTLIITPLESILKEIKETSIESRIKLVHRHALNLQHLVNQLLDFRRLEISGEKLNLTFGDLVDFVTQFEDLFSKLAQEKQIDFSVDSDMPELFMYFDNDKLYKVINNLLSNAFKFTPAGGTITIRLSQSLENQNSDFVQLEVIDSGSGISENDIPNVFNRFYQASTTQGGSGIGLHLVKEYVELHSGDIIVESEPNVKTVFSATIPTNLVPQKTDFETLVAVPEDAIHNQFVATTSKKETLLVVEDNDDLRRFLATELSHKYEVFKAADGEEGEVLALSKSPDLIISDVMMPKVDGFELCKRIKSNVLTSHIPVILLTARTSEDLKLTGYQSGADEYLAKPFNLEIVLLRIEKLIAQKNQRQSAFSKKLEVNPKEITITSIDEQLIEKALECMEKNMDNPDYSVQQFSQDLGMDRTVLYKKMQSITGLAPSEFIRSIRLKRAAQLLIQGQYPVAEVAEKVGFNTQKYFSKYFKEAFGVSPSKYAQNDKNVDNELL</sequence>
<keyword evidence="8" id="KW-0472">Membrane</keyword>
<dbReference type="InterPro" id="IPR009057">
    <property type="entry name" value="Homeodomain-like_sf"/>
</dbReference>
<dbReference type="SMART" id="SM00387">
    <property type="entry name" value="HATPase_c"/>
    <property type="match status" value="1"/>
</dbReference>
<dbReference type="SMART" id="SM00342">
    <property type="entry name" value="HTH_ARAC"/>
    <property type="match status" value="1"/>
</dbReference>
<dbReference type="InterPro" id="IPR018062">
    <property type="entry name" value="HTH_AraC-typ_CS"/>
</dbReference>
<evidence type="ECO:0000256" key="7">
    <source>
        <dbReference type="PROSITE-ProRule" id="PRU00169"/>
    </source>
</evidence>
<dbReference type="GO" id="GO:0005524">
    <property type="term" value="F:ATP binding"/>
    <property type="evidence" value="ECO:0007669"/>
    <property type="project" value="UniProtKB-KW"/>
</dbReference>
<evidence type="ECO:0000256" key="1">
    <source>
        <dbReference type="ARBA" id="ARBA00000085"/>
    </source>
</evidence>
<keyword evidence="13" id="KW-0067">ATP-binding</keyword>
<keyword evidence="8" id="KW-1133">Transmembrane helix</keyword>
<feature type="chain" id="PRO_5047183809" description="histidine kinase" evidence="9">
    <location>
        <begin position="24"/>
        <end position="1335"/>
    </location>
</feature>
<comment type="catalytic activity">
    <reaction evidence="1">
        <text>ATP + protein L-histidine = ADP + protein N-phospho-L-histidine.</text>
        <dbReference type="EC" id="2.7.13.3"/>
    </reaction>
</comment>
<dbReference type="SUPFAM" id="SSF63829">
    <property type="entry name" value="Calcium-dependent phosphotriesterase"/>
    <property type="match status" value="1"/>
</dbReference>
<dbReference type="InterPro" id="IPR013783">
    <property type="entry name" value="Ig-like_fold"/>
</dbReference>
<keyword evidence="13" id="KW-0547">Nucleotide-binding</keyword>
<dbReference type="SMART" id="SM00448">
    <property type="entry name" value="REC"/>
    <property type="match status" value="1"/>
</dbReference>
<dbReference type="SUPFAM" id="SSF55874">
    <property type="entry name" value="ATPase domain of HSP90 chaperone/DNA topoisomerase II/histidine kinase"/>
    <property type="match status" value="1"/>
</dbReference>
<keyword evidence="14" id="KW-1185">Reference proteome</keyword>